<dbReference type="NCBIfam" id="NF010783">
    <property type="entry name" value="PRK14186.1"/>
    <property type="match status" value="1"/>
</dbReference>
<dbReference type="GO" id="GO:0005829">
    <property type="term" value="C:cytosol"/>
    <property type="evidence" value="ECO:0007669"/>
    <property type="project" value="TreeGrafter"/>
</dbReference>
<dbReference type="FunFam" id="3.40.50.10860:FF:000005">
    <property type="entry name" value="C-1-tetrahydrofolate synthase, cytoplasmic, putative"/>
    <property type="match status" value="1"/>
</dbReference>
<evidence type="ECO:0000256" key="4">
    <source>
        <dbReference type="ARBA" id="ARBA00022801"/>
    </source>
</evidence>
<dbReference type="EMBL" id="CAADRM010000117">
    <property type="protein sequence ID" value="VFU16213.1"/>
    <property type="molecule type" value="Genomic_DNA"/>
</dbReference>
<dbReference type="NCBIfam" id="NF008058">
    <property type="entry name" value="PRK10792.1"/>
    <property type="match status" value="1"/>
</dbReference>
<dbReference type="Gene3D" id="3.40.50.10860">
    <property type="entry name" value="Leucine Dehydrogenase, chain A, domain 1"/>
    <property type="match status" value="1"/>
</dbReference>
<evidence type="ECO:0000256" key="6">
    <source>
        <dbReference type="ARBA" id="ARBA00023002"/>
    </source>
</evidence>
<dbReference type="CDD" id="cd01080">
    <property type="entry name" value="NAD_bind_m-THF_DH_Cyclohyd"/>
    <property type="match status" value="1"/>
</dbReference>
<dbReference type="PRINTS" id="PR00085">
    <property type="entry name" value="THFDHDRGNASE"/>
</dbReference>
<protein>
    <submittedName>
        <fullName evidence="10">Bifunctional 5,10-methylene-tetrahydrofolate dehydrogenase and 5,10-methylene-tetrahydrofolate cyclohydrolase</fullName>
        <ecNumber evidence="10">1.5.1.5</ecNumber>
        <ecNumber evidence="10">3.5.4.9</ecNumber>
    </submittedName>
</protein>
<dbReference type="PANTHER" id="PTHR48099:SF5">
    <property type="entry name" value="C-1-TETRAHYDROFOLATE SYNTHASE, CYTOPLASMIC"/>
    <property type="match status" value="1"/>
</dbReference>
<dbReference type="EC" id="3.5.4.9" evidence="10"/>
<organism evidence="10">
    <name type="scientific">anaerobic digester metagenome</name>
    <dbReference type="NCBI Taxonomy" id="1263854"/>
    <lineage>
        <taxon>unclassified sequences</taxon>
        <taxon>metagenomes</taxon>
        <taxon>ecological metagenomes</taxon>
    </lineage>
</organism>
<dbReference type="PANTHER" id="PTHR48099">
    <property type="entry name" value="C-1-TETRAHYDROFOLATE SYNTHASE, CYTOPLASMIC-RELATED"/>
    <property type="match status" value="1"/>
</dbReference>
<evidence type="ECO:0000256" key="7">
    <source>
        <dbReference type="ARBA" id="ARBA00023268"/>
    </source>
</evidence>
<dbReference type="HAMAP" id="MF_01576">
    <property type="entry name" value="THF_DHG_CYH"/>
    <property type="match status" value="1"/>
</dbReference>
<proteinExistence type="inferred from homology"/>
<evidence type="ECO:0000313" key="10">
    <source>
        <dbReference type="EMBL" id="VFU16213.1"/>
    </source>
</evidence>
<feature type="domain" description="Tetrahydrofolate dehydrogenase/cyclohydrolase catalytic" evidence="8">
    <location>
        <begin position="5"/>
        <end position="120"/>
    </location>
</feature>
<evidence type="ECO:0000256" key="5">
    <source>
        <dbReference type="ARBA" id="ARBA00022857"/>
    </source>
</evidence>
<keyword evidence="6 10" id="KW-0560">Oxidoreductase</keyword>
<dbReference type="Pfam" id="PF02882">
    <property type="entry name" value="THF_DHG_CYH_C"/>
    <property type="match status" value="1"/>
</dbReference>
<evidence type="ECO:0000256" key="2">
    <source>
        <dbReference type="ARBA" id="ARBA00011738"/>
    </source>
</evidence>
<dbReference type="Pfam" id="PF00763">
    <property type="entry name" value="THF_DHG_CYH"/>
    <property type="match status" value="1"/>
</dbReference>
<dbReference type="InterPro" id="IPR036291">
    <property type="entry name" value="NAD(P)-bd_dom_sf"/>
</dbReference>
<sequence length="282" mass="30751">MGNIIDGKELSRKKREEIKQQAEDFSRRYGRPPGLAVVLVGNDPASAIYVRNKKAGCQQCGIRSFEYLLNENTTQEELLALIDRLNADNEVDGILVQLPLPSHLKDREVLLRIDPAKDVDGLHPYSMGRLLMGEPTLVPCTPRGIMYMLDEYGVDPKGKDAVIIGRSNIVGKPAALLLMMRHATITICHSRTQNLAGKVAAADIVVAAIGRTEFVRGDWIKDGAVVIDVGMNRTEAGLKGDVQFDEAKKRASLITPVPGGVGLMTITMLLDNTLIAARARVS</sequence>
<keyword evidence="7" id="KW-0511">Multifunctional enzyme</keyword>
<dbReference type="FunFam" id="3.40.50.720:FF:000006">
    <property type="entry name" value="Bifunctional protein FolD"/>
    <property type="match status" value="1"/>
</dbReference>
<dbReference type="Gene3D" id="3.40.50.720">
    <property type="entry name" value="NAD(P)-binding Rossmann-like Domain"/>
    <property type="match status" value="1"/>
</dbReference>
<gene>
    <name evidence="10" type="primary">folD</name>
    <name evidence="10" type="ORF">SCFA_520019</name>
</gene>
<dbReference type="SUPFAM" id="SSF53223">
    <property type="entry name" value="Aminoacid dehydrogenase-like, N-terminal domain"/>
    <property type="match status" value="1"/>
</dbReference>
<dbReference type="InterPro" id="IPR046346">
    <property type="entry name" value="Aminoacid_DH-like_N_sf"/>
</dbReference>
<accession>A0A485M8X9</accession>
<dbReference type="InterPro" id="IPR020631">
    <property type="entry name" value="THF_DH/CycHdrlase_NAD-bd_dom"/>
</dbReference>
<dbReference type="AlphaFoldDB" id="A0A485M8X9"/>
<dbReference type="InterPro" id="IPR020867">
    <property type="entry name" value="THF_DH/CycHdrlase_CS"/>
</dbReference>
<feature type="domain" description="Tetrahydrofolate dehydrogenase/cyclohydrolase NAD(P)-binding" evidence="9">
    <location>
        <begin position="139"/>
        <end position="279"/>
    </location>
</feature>
<dbReference type="InterPro" id="IPR000672">
    <property type="entry name" value="THF_DH/CycHdrlase"/>
</dbReference>
<dbReference type="GO" id="GO:0004477">
    <property type="term" value="F:methenyltetrahydrofolate cyclohydrolase activity"/>
    <property type="evidence" value="ECO:0007669"/>
    <property type="project" value="UniProtKB-EC"/>
</dbReference>
<keyword evidence="3" id="KW-0554">One-carbon metabolism</keyword>
<evidence type="ECO:0000259" key="8">
    <source>
        <dbReference type="Pfam" id="PF00763"/>
    </source>
</evidence>
<comment type="subunit">
    <text evidence="2">Homodimer.</text>
</comment>
<comment type="pathway">
    <text evidence="1">One-carbon metabolism; tetrahydrofolate interconversion.</text>
</comment>
<dbReference type="SUPFAM" id="SSF51735">
    <property type="entry name" value="NAD(P)-binding Rossmann-fold domains"/>
    <property type="match status" value="1"/>
</dbReference>
<name>A0A485M8X9_9ZZZZ</name>
<dbReference type="EC" id="1.5.1.5" evidence="10"/>
<keyword evidence="4 10" id="KW-0378">Hydrolase</keyword>
<dbReference type="GO" id="GO:0004488">
    <property type="term" value="F:methylenetetrahydrofolate dehydrogenase (NADP+) activity"/>
    <property type="evidence" value="ECO:0007669"/>
    <property type="project" value="UniProtKB-EC"/>
</dbReference>
<reference evidence="10" key="1">
    <citation type="submission" date="2019-03" db="EMBL/GenBank/DDBJ databases">
        <authorList>
            <person name="Hao L."/>
        </authorList>
    </citation>
    <scope>NUCLEOTIDE SEQUENCE</scope>
</reference>
<dbReference type="GO" id="GO:0035999">
    <property type="term" value="P:tetrahydrofolate interconversion"/>
    <property type="evidence" value="ECO:0007669"/>
    <property type="project" value="TreeGrafter"/>
</dbReference>
<evidence type="ECO:0000256" key="3">
    <source>
        <dbReference type="ARBA" id="ARBA00022563"/>
    </source>
</evidence>
<evidence type="ECO:0000259" key="9">
    <source>
        <dbReference type="Pfam" id="PF02882"/>
    </source>
</evidence>
<keyword evidence="5" id="KW-0521">NADP</keyword>
<dbReference type="PROSITE" id="PS00766">
    <property type="entry name" value="THF_DHG_CYH_1"/>
    <property type="match status" value="1"/>
</dbReference>
<dbReference type="InterPro" id="IPR020630">
    <property type="entry name" value="THF_DH/CycHdrlase_cat_dom"/>
</dbReference>
<evidence type="ECO:0000256" key="1">
    <source>
        <dbReference type="ARBA" id="ARBA00004777"/>
    </source>
</evidence>